<name>A0A0M4DI57_9BACT</name>
<dbReference type="InterPro" id="IPR018673">
    <property type="entry name" value="DUF2141"/>
</dbReference>
<dbReference type="Proteomes" id="UP000057158">
    <property type="component" value="Chromosome"/>
</dbReference>
<keyword evidence="2" id="KW-1185">Reference proteome</keyword>
<dbReference type="PATRIC" id="fig|1603606.3.peg.2239"/>
<dbReference type="Pfam" id="PF09912">
    <property type="entry name" value="DUF2141"/>
    <property type="match status" value="1"/>
</dbReference>
<proteinExistence type="predicted"/>
<dbReference type="AlphaFoldDB" id="A0A0M4DI57"/>
<dbReference type="EMBL" id="CP010802">
    <property type="protein sequence ID" value="ALC16837.1"/>
    <property type="molecule type" value="Genomic_DNA"/>
</dbReference>
<gene>
    <name evidence="1" type="ORF">DSOUD_2070</name>
</gene>
<dbReference type="STRING" id="1603606.DSOUD_2070"/>
<organism evidence="1 2">
    <name type="scientific">Desulfuromonas soudanensis</name>
    <dbReference type="NCBI Taxonomy" id="1603606"/>
    <lineage>
        <taxon>Bacteria</taxon>
        <taxon>Pseudomonadati</taxon>
        <taxon>Thermodesulfobacteriota</taxon>
        <taxon>Desulfuromonadia</taxon>
        <taxon>Desulfuromonadales</taxon>
        <taxon>Desulfuromonadaceae</taxon>
        <taxon>Desulfuromonas</taxon>
    </lineage>
</organism>
<evidence type="ECO:0000313" key="2">
    <source>
        <dbReference type="Proteomes" id="UP000057158"/>
    </source>
</evidence>
<dbReference type="RefSeq" id="WP_157671830.1">
    <property type="nucleotide sequence ID" value="NZ_CP010802.1"/>
</dbReference>
<accession>A0A0M4DI57</accession>
<dbReference type="OrthoDB" id="9788332at2"/>
<protein>
    <recommendedName>
        <fullName evidence="3">DUF2141 domain-containing protein</fullName>
    </recommendedName>
</protein>
<dbReference type="KEGG" id="des:DSOUD_2070"/>
<sequence>MSPIIFSKFAASAIARAWIFCWALFLPLLGACAPVSTPQGECVGTANLTVAIGGFRNSQGVALVSVFRSSRGFPDETSEAVANRRAMIANRRAMVVFEDLPCGIYAVTVHHDENDNGRMDRNWLGIPREGHGASKDPQGLFGPPNFPESSFLLTSEDLTVKIFLRYIHRKR</sequence>
<reference evidence="1 2" key="1">
    <citation type="submission" date="2015-07" db="EMBL/GenBank/DDBJ databases">
        <title>Isolation and Genomic Characterization of a Novel Halophilic Metal-Reducing Deltaproteobacterium from the Deep Subsurface.</title>
        <authorList>
            <person name="Badalamenti J.P."/>
            <person name="Summers Z.M."/>
            <person name="Gralnick J.A."/>
            <person name="Bond D.R."/>
        </authorList>
    </citation>
    <scope>NUCLEOTIDE SEQUENCE [LARGE SCALE GENOMIC DNA]</scope>
    <source>
        <strain evidence="1 2">WTL</strain>
    </source>
</reference>
<evidence type="ECO:0008006" key="3">
    <source>
        <dbReference type="Google" id="ProtNLM"/>
    </source>
</evidence>
<evidence type="ECO:0000313" key="1">
    <source>
        <dbReference type="EMBL" id="ALC16837.1"/>
    </source>
</evidence>